<dbReference type="Gene3D" id="3.40.50.1110">
    <property type="entry name" value="SGNH hydrolase"/>
    <property type="match status" value="1"/>
</dbReference>
<evidence type="ECO:0000313" key="3">
    <source>
        <dbReference type="Proteomes" id="UP000049983"/>
    </source>
</evidence>
<name>A0A0M6ZAU9_9HYPH</name>
<organism evidence="2 3">
    <name type="scientific">Roseibium album</name>
    <dbReference type="NCBI Taxonomy" id="311410"/>
    <lineage>
        <taxon>Bacteria</taxon>
        <taxon>Pseudomonadati</taxon>
        <taxon>Pseudomonadota</taxon>
        <taxon>Alphaproteobacteria</taxon>
        <taxon>Hyphomicrobiales</taxon>
        <taxon>Stappiaceae</taxon>
        <taxon>Roseibium</taxon>
    </lineage>
</organism>
<dbReference type="SUPFAM" id="SSF52266">
    <property type="entry name" value="SGNH hydrolase"/>
    <property type="match status" value="1"/>
</dbReference>
<accession>A0A0M6ZAU9</accession>
<dbReference type="GeneID" id="97667938"/>
<dbReference type="Pfam" id="PF13472">
    <property type="entry name" value="Lipase_GDSL_2"/>
    <property type="match status" value="1"/>
</dbReference>
<keyword evidence="3" id="KW-1185">Reference proteome</keyword>
<dbReference type="RefSeq" id="WP_055116399.1">
    <property type="nucleotide sequence ID" value="NZ_CANKXR010000007.1"/>
</dbReference>
<dbReference type="AlphaFoldDB" id="A0A0M6ZAU9"/>
<evidence type="ECO:0000259" key="1">
    <source>
        <dbReference type="Pfam" id="PF13472"/>
    </source>
</evidence>
<evidence type="ECO:0000313" key="2">
    <source>
        <dbReference type="EMBL" id="CTQ64669.1"/>
    </source>
</evidence>
<dbReference type="STRING" id="311410.LA5095_03111"/>
<dbReference type="GO" id="GO:0016788">
    <property type="term" value="F:hydrolase activity, acting on ester bonds"/>
    <property type="evidence" value="ECO:0007669"/>
    <property type="project" value="UniProtKB-ARBA"/>
</dbReference>
<dbReference type="EMBL" id="CXWC01000001">
    <property type="protein sequence ID" value="CTQ64669.1"/>
    <property type="molecule type" value="Genomic_DNA"/>
</dbReference>
<gene>
    <name evidence="2" type="ORF">LA5096_00480</name>
</gene>
<dbReference type="InterPro" id="IPR036514">
    <property type="entry name" value="SGNH_hydro_sf"/>
</dbReference>
<dbReference type="OrthoDB" id="5196031at2"/>
<protein>
    <recommendedName>
        <fullName evidence="1">SGNH hydrolase-type esterase domain-containing protein</fullName>
    </recommendedName>
</protein>
<dbReference type="InterPro" id="IPR013830">
    <property type="entry name" value="SGNH_hydro"/>
</dbReference>
<reference evidence="3" key="1">
    <citation type="submission" date="2015-07" db="EMBL/GenBank/DDBJ databases">
        <authorList>
            <person name="Rodrigo-Torres Lidia"/>
            <person name="Arahal R.David."/>
        </authorList>
    </citation>
    <scope>NUCLEOTIDE SEQUENCE [LARGE SCALE GENOMIC DNA]</scope>
    <source>
        <strain evidence="3">CECT 5096</strain>
    </source>
</reference>
<sequence length="213" mass="24181">MRDLRICFVGDSYINGTGDERCLGWTGRLCERRFSWDYRLSFYDLGIRGETTAEVRARWKAECEARFPETADNRVVVQFGINDIGVVTGEGRQIEEDETVEEAEAFLKEVSDLYPVLWVGLPPANEACSPMKPSEGLEISFSQDAATALNERFKTCAEKLNVPYFDLQAPLLANRDYMSSLTRGDRMHCDGTGYAMIANLVNNWEAWDGWFSE</sequence>
<dbReference type="Proteomes" id="UP000049983">
    <property type="component" value="Unassembled WGS sequence"/>
</dbReference>
<proteinExistence type="predicted"/>
<feature type="domain" description="SGNH hydrolase-type esterase" evidence="1">
    <location>
        <begin position="8"/>
        <end position="195"/>
    </location>
</feature>